<feature type="transmembrane region" description="Helical" evidence="1">
    <location>
        <begin position="186"/>
        <end position="206"/>
    </location>
</feature>
<accession>A0A1I2FXT4</accession>
<dbReference type="AlphaFoldDB" id="A0A1I2FXT4"/>
<protein>
    <submittedName>
        <fullName evidence="2">Mannosyl-glycoprotein endo-beta-N-acetylglucosaminidase</fullName>
    </submittedName>
</protein>
<proteinExistence type="predicted"/>
<gene>
    <name evidence="2" type="ORF">SAMN05216378_5122</name>
</gene>
<evidence type="ECO:0000313" key="3">
    <source>
        <dbReference type="Proteomes" id="UP000198855"/>
    </source>
</evidence>
<sequence>MAAEEAYVLTPTDVRNIRQYVQHKYSAMPQDKKAEIVADAVSRIIQKQLPSFEGKLRREVTAKLIRTTVLEKQMPVRSDDIFEACLGLNLTDTEVITPLHKWIEDQTGVHLEWNIFHIQMDKLLQKSQVPAVLPDAWEQFKEWLKSEHRLEGTKEKVPELAEVISLSVNNRGKVVVKLFRRKQSSIYLLLSLLLVSASLLYGWSLLQPSPNKLQPPVTLQSFENVMPVVENNELPEELRYTEVDKVKLADYLKSRDSILAEQPYLDAIMDAARTFDIHPLFLFAITGQEQAFVPKSNKQAKKIANNPFNVFYSWKDYNTTIHDSARIASETVLKWSRNRPEGKDPIAWINRKYAEDQNWAAGVSKIFATMKSKVERTS</sequence>
<evidence type="ECO:0000313" key="2">
    <source>
        <dbReference type="EMBL" id="SFF10234.1"/>
    </source>
</evidence>
<keyword evidence="1" id="KW-1133">Transmembrane helix</keyword>
<evidence type="ECO:0000256" key="1">
    <source>
        <dbReference type="SAM" id="Phobius"/>
    </source>
</evidence>
<dbReference type="STRING" id="1045775.SAMN05216378_5122"/>
<reference evidence="3" key="1">
    <citation type="submission" date="2016-10" db="EMBL/GenBank/DDBJ databases">
        <authorList>
            <person name="Varghese N."/>
            <person name="Submissions S."/>
        </authorList>
    </citation>
    <scope>NUCLEOTIDE SEQUENCE [LARGE SCALE GENOMIC DNA]</scope>
    <source>
        <strain evidence="3">CGMCC 1.10784</strain>
    </source>
</reference>
<dbReference type="Proteomes" id="UP000198855">
    <property type="component" value="Unassembled WGS sequence"/>
</dbReference>
<dbReference type="RefSeq" id="WP_091189237.1">
    <property type="nucleotide sequence ID" value="NZ_FOMT01000005.1"/>
</dbReference>
<keyword evidence="1" id="KW-0472">Membrane</keyword>
<name>A0A1I2FXT4_9BACL</name>
<dbReference type="EMBL" id="FOMT01000005">
    <property type="protein sequence ID" value="SFF10234.1"/>
    <property type="molecule type" value="Genomic_DNA"/>
</dbReference>
<organism evidence="2 3">
    <name type="scientific">Paenibacillus catalpae</name>
    <dbReference type="NCBI Taxonomy" id="1045775"/>
    <lineage>
        <taxon>Bacteria</taxon>
        <taxon>Bacillati</taxon>
        <taxon>Bacillota</taxon>
        <taxon>Bacilli</taxon>
        <taxon>Bacillales</taxon>
        <taxon>Paenibacillaceae</taxon>
        <taxon>Paenibacillus</taxon>
    </lineage>
</organism>
<keyword evidence="3" id="KW-1185">Reference proteome</keyword>
<keyword evidence="1" id="KW-0812">Transmembrane</keyword>